<evidence type="ECO:0000256" key="8">
    <source>
        <dbReference type="ARBA" id="ARBA00023251"/>
    </source>
</evidence>
<dbReference type="PANTHER" id="PTHR42711:SF19">
    <property type="entry name" value="DOXORUBICIN RESISTANCE ATP-BINDING PROTEIN DRRA"/>
    <property type="match status" value="1"/>
</dbReference>
<keyword evidence="2" id="KW-0813">Transport</keyword>
<keyword evidence="4" id="KW-0547">Nucleotide-binding</keyword>
<dbReference type="Pfam" id="PF00005">
    <property type="entry name" value="ABC_tran"/>
    <property type="match status" value="1"/>
</dbReference>
<protein>
    <submittedName>
        <fullName evidence="11">ATP-binding cassette domain-containing protein</fullName>
    </submittedName>
</protein>
<dbReference type="InterPro" id="IPR050763">
    <property type="entry name" value="ABC_transporter_ATP-binding"/>
</dbReference>
<evidence type="ECO:0000256" key="2">
    <source>
        <dbReference type="ARBA" id="ARBA00022448"/>
    </source>
</evidence>
<keyword evidence="7" id="KW-0472">Membrane</keyword>
<dbReference type="InterPro" id="IPR025302">
    <property type="entry name" value="DrrA1/2-like_C"/>
</dbReference>
<dbReference type="InterPro" id="IPR017871">
    <property type="entry name" value="ABC_transporter-like_CS"/>
</dbReference>
<keyword evidence="6" id="KW-1278">Translocase</keyword>
<evidence type="ECO:0000259" key="10">
    <source>
        <dbReference type="PROSITE" id="PS50893"/>
    </source>
</evidence>
<comment type="subcellular location">
    <subcellularLocation>
        <location evidence="1">Cell membrane</location>
        <topology evidence="1">Peripheral membrane protein</topology>
        <orientation evidence="1">Cytoplasmic side</orientation>
    </subcellularLocation>
</comment>
<evidence type="ECO:0000313" key="11">
    <source>
        <dbReference type="EMBL" id="MFD2481559.1"/>
    </source>
</evidence>
<sequence>MTPTGTAIAARGIRKSYGSLTALDGFDLTVEAGTVCGLLGPNGSGKTTAVKCLATLLRPDAGSARISGLDVVSNADAVRRRIGLTGQYAAVDEILTGHENLVMFGRLYGLTVPAAKRRAGELLEHFDLVEVGKRSVAQYSGGMRRRLDLAASLVQAPEVLFLDEPTTGLDPRSRNQVWTGMRQLVEAGATVLLTTQYLEEADQLANRIAVLDTGKVIAEGTADELKSRVGGDQVDVIVRDEAFLSAAADVLRRLGEPSAVEHERKLSMAVQGDRITMLNEILRLLGDAGINVEDIGVRRPTLDEVFLGLTGRRAGEPEPEGAAS</sequence>
<name>A0ABW5HX08_9PSEU</name>
<dbReference type="InterPro" id="IPR027417">
    <property type="entry name" value="P-loop_NTPase"/>
</dbReference>
<dbReference type="InterPro" id="IPR003439">
    <property type="entry name" value="ABC_transporter-like_ATP-bd"/>
</dbReference>
<dbReference type="Gene3D" id="3.40.50.300">
    <property type="entry name" value="P-loop containing nucleotide triphosphate hydrolases"/>
    <property type="match status" value="1"/>
</dbReference>
<dbReference type="Proteomes" id="UP001597542">
    <property type="component" value="Unassembled WGS sequence"/>
</dbReference>
<accession>A0ABW5HX08</accession>
<keyword evidence="8" id="KW-0046">Antibiotic resistance</keyword>
<dbReference type="GO" id="GO:0005524">
    <property type="term" value="F:ATP binding"/>
    <property type="evidence" value="ECO:0007669"/>
    <property type="project" value="UniProtKB-KW"/>
</dbReference>
<dbReference type="PANTHER" id="PTHR42711">
    <property type="entry name" value="ABC TRANSPORTER ATP-BINDING PROTEIN"/>
    <property type="match status" value="1"/>
</dbReference>
<evidence type="ECO:0000256" key="1">
    <source>
        <dbReference type="ARBA" id="ARBA00004413"/>
    </source>
</evidence>
<evidence type="ECO:0000256" key="5">
    <source>
        <dbReference type="ARBA" id="ARBA00022840"/>
    </source>
</evidence>
<evidence type="ECO:0000256" key="7">
    <source>
        <dbReference type="ARBA" id="ARBA00023136"/>
    </source>
</evidence>
<comment type="similarity">
    <text evidence="9">Belongs to the ABC transporter superfamily. Drug exporter-1 (DrugE1) (TC 3.A.1.105) family.</text>
</comment>
<dbReference type="SUPFAM" id="SSF52540">
    <property type="entry name" value="P-loop containing nucleoside triphosphate hydrolases"/>
    <property type="match status" value="1"/>
</dbReference>
<dbReference type="Pfam" id="PF13732">
    <property type="entry name" value="DrrA1-3_C"/>
    <property type="match status" value="1"/>
</dbReference>
<gene>
    <name evidence="11" type="ORF">ACFSUT_14850</name>
</gene>
<dbReference type="InterPro" id="IPR005894">
    <property type="entry name" value="DrrA"/>
</dbReference>
<evidence type="ECO:0000256" key="3">
    <source>
        <dbReference type="ARBA" id="ARBA00022475"/>
    </source>
</evidence>
<evidence type="ECO:0000256" key="9">
    <source>
        <dbReference type="ARBA" id="ARBA00049985"/>
    </source>
</evidence>
<dbReference type="PROSITE" id="PS50893">
    <property type="entry name" value="ABC_TRANSPORTER_2"/>
    <property type="match status" value="1"/>
</dbReference>
<evidence type="ECO:0000256" key="6">
    <source>
        <dbReference type="ARBA" id="ARBA00022967"/>
    </source>
</evidence>
<dbReference type="SMART" id="SM00382">
    <property type="entry name" value="AAA"/>
    <property type="match status" value="1"/>
</dbReference>
<dbReference type="RefSeq" id="WP_344273480.1">
    <property type="nucleotide sequence ID" value="NZ_BAAAHV010000011.1"/>
</dbReference>
<evidence type="ECO:0000313" key="12">
    <source>
        <dbReference type="Proteomes" id="UP001597542"/>
    </source>
</evidence>
<keyword evidence="12" id="KW-1185">Reference proteome</keyword>
<keyword evidence="5 11" id="KW-0067">ATP-binding</keyword>
<dbReference type="InterPro" id="IPR003593">
    <property type="entry name" value="AAA+_ATPase"/>
</dbReference>
<reference evidence="12" key="1">
    <citation type="journal article" date="2019" name="Int. J. Syst. Evol. Microbiol.">
        <title>The Global Catalogue of Microorganisms (GCM) 10K type strain sequencing project: providing services to taxonomists for standard genome sequencing and annotation.</title>
        <authorList>
            <consortium name="The Broad Institute Genomics Platform"/>
            <consortium name="The Broad Institute Genome Sequencing Center for Infectious Disease"/>
            <person name="Wu L."/>
            <person name="Ma J."/>
        </authorList>
    </citation>
    <scope>NUCLEOTIDE SEQUENCE [LARGE SCALE GENOMIC DNA]</scope>
    <source>
        <strain evidence="12">CGMCC 4.7638</strain>
    </source>
</reference>
<dbReference type="PROSITE" id="PS00211">
    <property type="entry name" value="ABC_TRANSPORTER_1"/>
    <property type="match status" value="1"/>
</dbReference>
<dbReference type="EMBL" id="JBHUKQ010000010">
    <property type="protein sequence ID" value="MFD2481559.1"/>
    <property type="molecule type" value="Genomic_DNA"/>
</dbReference>
<feature type="domain" description="ABC transporter" evidence="10">
    <location>
        <begin position="8"/>
        <end position="238"/>
    </location>
</feature>
<comment type="caution">
    <text evidence="11">The sequence shown here is derived from an EMBL/GenBank/DDBJ whole genome shotgun (WGS) entry which is preliminary data.</text>
</comment>
<proteinExistence type="inferred from homology"/>
<evidence type="ECO:0000256" key="4">
    <source>
        <dbReference type="ARBA" id="ARBA00022741"/>
    </source>
</evidence>
<organism evidence="11 12">
    <name type="scientific">Amycolatopsis albidoflavus</name>
    <dbReference type="NCBI Taxonomy" id="102226"/>
    <lineage>
        <taxon>Bacteria</taxon>
        <taxon>Bacillati</taxon>
        <taxon>Actinomycetota</taxon>
        <taxon>Actinomycetes</taxon>
        <taxon>Pseudonocardiales</taxon>
        <taxon>Pseudonocardiaceae</taxon>
        <taxon>Amycolatopsis</taxon>
    </lineage>
</organism>
<keyword evidence="3" id="KW-1003">Cell membrane</keyword>
<dbReference type="NCBIfam" id="TIGR01188">
    <property type="entry name" value="drrA"/>
    <property type="match status" value="1"/>
</dbReference>